<dbReference type="InterPro" id="IPR047768">
    <property type="entry name" value="Tn5p-like"/>
</dbReference>
<feature type="domain" description="Transposase Tn5-like N-terminal" evidence="2">
    <location>
        <begin position="11"/>
        <end position="68"/>
    </location>
</feature>
<evidence type="ECO:0000256" key="1">
    <source>
        <dbReference type="SAM" id="MobiDB-lite"/>
    </source>
</evidence>
<dbReference type="Gene3D" id="1.10.246.40">
    <property type="entry name" value="Tn5 transposase, domain 1"/>
    <property type="match status" value="1"/>
</dbReference>
<dbReference type="InterPro" id="IPR054836">
    <property type="entry name" value="Tn5_transposase"/>
</dbReference>
<gene>
    <name evidence="3" type="primary">tnpA</name>
    <name evidence="3" type="ORF">Dalu01_02212</name>
</gene>
<organism evidence="3 4">
    <name type="scientific">Deinococcus aluminii</name>
    <dbReference type="NCBI Taxonomy" id="1656885"/>
    <lineage>
        <taxon>Bacteria</taxon>
        <taxon>Thermotogati</taxon>
        <taxon>Deinococcota</taxon>
        <taxon>Deinococci</taxon>
        <taxon>Deinococcales</taxon>
        <taxon>Deinococcaceae</taxon>
        <taxon>Deinococcus</taxon>
    </lineage>
</organism>
<sequence length="565" mass="63094">MSRVLHPYAPNDWATLHFGGASLGDKRRTERLLDIGRTIAQTPGDSLPSLFSNWSHLKGVYRFFDCPDVTPEKVQATHRRQVHEEMREVGAAGKLRPVLLLEDTTDLSYRRRTSISDLEPAGDRLSAKMQGFKMHSVFAVRQTEAKVSGKERHAVEVLGLAHQEFHTTKARPVEEREMEKKSKGAAQRMAALRERESRLWIRSGATLGDAPSNPTVRWVRVADRGADIYEYLQDCQRRHHGFVVRSSHDRLIVNPSNREPEGHVQTHARTLQALGQFDLKLNARPPRKNRPATPARTARLSVSAARVCLASPRRTGKKLNGGEPIPCSVVRVWEPHPPEGIPPLEWFLLCDQPVETFEAARECAQQYATRWVIEEFHKALKTGLGAENIQLESGKRLMTAVAVMAVVAVRLVALRELILAEPDAPAERIGLSSLALTVLSARLDRPLPTVRAAVMGLGQLGGHLGRVRDGFPGWLTLYRGWRKLSELTQGVELARRERELLGERRARPAPEPISSRPVQSPGMSPPKRPQSPPSGLLRILSSPESTASSSRLLSPLFRDRELLLM</sequence>
<comment type="caution">
    <text evidence="3">The sequence shown here is derived from an EMBL/GenBank/DDBJ whole genome shotgun (WGS) entry which is preliminary data.</text>
</comment>
<dbReference type="Gene3D" id="1.10.740.10">
    <property type="entry name" value="Transferase Inhibitor Protein From Tn5, Chain"/>
    <property type="match status" value="1"/>
</dbReference>
<protein>
    <submittedName>
        <fullName evidence="3">Transposase for transposon Tn5</fullName>
    </submittedName>
</protein>
<feature type="region of interest" description="Disordered" evidence="1">
    <location>
        <begin position="502"/>
        <end position="551"/>
    </location>
</feature>
<dbReference type="Gene3D" id="3.90.350.10">
    <property type="entry name" value="Transposase Inhibitor Protein From Tn5, Chain A, domain 1"/>
    <property type="match status" value="1"/>
</dbReference>
<dbReference type="EMBL" id="BAABRV010000004">
    <property type="protein sequence ID" value="GAA5533804.1"/>
    <property type="molecule type" value="Genomic_DNA"/>
</dbReference>
<accession>A0ABP9XEL4</accession>
<evidence type="ECO:0000313" key="3">
    <source>
        <dbReference type="EMBL" id="GAA5533804.1"/>
    </source>
</evidence>
<keyword evidence="4" id="KW-1185">Reference proteome</keyword>
<evidence type="ECO:0000313" key="4">
    <source>
        <dbReference type="Proteomes" id="UP001404956"/>
    </source>
</evidence>
<dbReference type="PANTHER" id="PTHR37319:SF1">
    <property type="entry name" value="TRANSPOSASE TN5 DIMERISATION DOMAIN-CONTAINING PROTEIN"/>
    <property type="match status" value="1"/>
</dbReference>
<dbReference type="InterPro" id="IPR014737">
    <property type="entry name" value="Transposase_Tn5-like_C"/>
</dbReference>
<dbReference type="RefSeq" id="WP_345454514.1">
    <property type="nucleotide sequence ID" value="NZ_BAABRV010000004.1"/>
</dbReference>
<feature type="compositionally biased region" description="Polar residues" evidence="1">
    <location>
        <begin position="542"/>
        <end position="551"/>
    </location>
</feature>
<dbReference type="InterPro" id="IPR012337">
    <property type="entry name" value="RNaseH-like_sf"/>
</dbReference>
<dbReference type="InterPro" id="IPR038215">
    <property type="entry name" value="TN5-like_N_sf"/>
</dbReference>
<dbReference type="NCBIfam" id="NF033590">
    <property type="entry name" value="transpos_IS4_3"/>
    <property type="match status" value="1"/>
</dbReference>
<evidence type="ECO:0000259" key="2">
    <source>
        <dbReference type="Pfam" id="PF14706"/>
    </source>
</evidence>
<dbReference type="InterPro" id="IPR014735">
    <property type="entry name" value="Transposase_Tn5-like_N"/>
</dbReference>
<reference evidence="3 4" key="1">
    <citation type="submission" date="2024-02" db="EMBL/GenBank/DDBJ databases">
        <title>Deinococcus aluminii NBRC 112889.</title>
        <authorList>
            <person name="Ichikawa N."/>
            <person name="Katano-Makiyama Y."/>
            <person name="Hidaka K."/>
        </authorList>
    </citation>
    <scope>NUCLEOTIDE SEQUENCE [LARGE SCALE GENOMIC DNA]</scope>
    <source>
        <strain evidence="3 4">NBRC 112889</strain>
    </source>
</reference>
<dbReference type="PANTHER" id="PTHR37319">
    <property type="entry name" value="TRANSPOSASE"/>
    <property type="match status" value="1"/>
</dbReference>
<name>A0ABP9XEL4_9DEIO</name>
<feature type="compositionally biased region" description="Pro residues" evidence="1">
    <location>
        <begin position="523"/>
        <end position="532"/>
    </location>
</feature>
<dbReference type="SUPFAM" id="SSF53098">
    <property type="entry name" value="Ribonuclease H-like"/>
    <property type="match status" value="1"/>
</dbReference>
<dbReference type="Proteomes" id="UP001404956">
    <property type="component" value="Unassembled WGS sequence"/>
</dbReference>
<proteinExistence type="predicted"/>
<dbReference type="Pfam" id="PF14706">
    <property type="entry name" value="Tnp_DNA_bind"/>
    <property type="match status" value="1"/>
</dbReference>